<evidence type="ECO:0000313" key="2">
    <source>
        <dbReference type="Proteomes" id="UP000069443"/>
    </source>
</evidence>
<comment type="caution">
    <text evidence="1">The sequence shown here is derived from an EMBL/GenBank/DDBJ whole genome shotgun (WGS) entry which is preliminary data.</text>
</comment>
<proteinExistence type="predicted"/>
<keyword evidence="2" id="KW-1185">Reference proteome</keyword>
<dbReference type="EMBL" id="BCSY01000054">
    <property type="protein sequence ID" value="GAS96597.1"/>
    <property type="molecule type" value="Genomic_DNA"/>
</dbReference>
<sequence>MRGEQLRIGALLAGIPPEILHNRTLWRRRARLAQIFWHRCQKGADLRMSHAQAGDNRQD</sequence>
<dbReference type="GO" id="GO:0016301">
    <property type="term" value="F:kinase activity"/>
    <property type="evidence" value="ECO:0007669"/>
    <property type="project" value="UniProtKB-KW"/>
</dbReference>
<dbReference type="AlphaFoldDB" id="A0A100WE56"/>
<accession>A0A100WE56</accession>
<keyword evidence="1" id="KW-0418">Kinase</keyword>
<dbReference type="Proteomes" id="UP000069443">
    <property type="component" value="Unassembled WGS sequence"/>
</dbReference>
<gene>
    <name evidence="1" type="ORF">RMCC_3563</name>
</gene>
<reference evidence="2" key="1">
    <citation type="journal article" date="2016" name="Genome Announc.">
        <title>Draft Genome Sequences of Five Rapidly Growing Mycobacterium Species, M. thermoresistibile, M. fortuitum subsp. acetamidolyticum, M. canariasense, M. brisbanense, and M. novocastrense.</title>
        <authorList>
            <person name="Katahira K."/>
            <person name="Ogura Y."/>
            <person name="Gotoh Y."/>
            <person name="Hayashi T."/>
        </authorList>
    </citation>
    <scope>NUCLEOTIDE SEQUENCE [LARGE SCALE GENOMIC DNA]</scope>
    <source>
        <strain evidence="2">JCM15298</strain>
    </source>
</reference>
<keyword evidence="1" id="KW-0808">Transferase</keyword>
<reference evidence="2" key="2">
    <citation type="submission" date="2016-02" db="EMBL/GenBank/DDBJ databases">
        <title>Draft genome sequence of five rapidly growing Mycobacterium species.</title>
        <authorList>
            <person name="Katahira K."/>
            <person name="Gotou Y."/>
            <person name="Iida K."/>
            <person name="Ogura Y."/>
            <person name="Hayashi T."/>
        </authorList>
    </citation>
    <scope>NUCLEOTIDE SEQUENCE [LARGE SCALE GENOMIC DNA]</scope>
    <source>
        <strain evidence="2">JCM15298</strain>
    </source>
</reference>
<protein>
    <submittedName>
        <fullName evidence="1">Transcriptional regulator/sugar kinase</fullName>
    </submittedName>
</protein>
<evidence type="ECO:0000313" key="1">
    <source>
        <dbReference type="EMBL" id="GAS96597.1"/>
    </source>
</evidence>
<organism evidence="1 2">
    <name type="scientific">Mycolicibacterium canariasense</name>
    <name type="common">Mycobacterium canariasense</name>
    <dbReference type="NCBI Taxonomy" id="228230"/>
    <lineage>
        <taxon>Bacteria</taxon>
        <taxon>Bacillati</taxon>
        <taxon>Actinomycetota</taxon>
        <taxon>Actinomycetes</taxon>
        <taxon>Mycobacteriales</taxon>
        <taxon>Mycobacteriaceae</taxon>
        <taxon>Mycolicibacterium</taxon>
    </lineage>
</organism>
<name>A0A100WE56_MYCCR</name>